<dbReference type="PANTHER" id="PTHR37492:SF4">
    <property type="entry name" value="TSC22 DOMAIN FAMILY PROTEIN 3 ISOFORM X1"/>
    <property type="match status" value="1"/>
</dbReference>
<sequence length="427" mass="46116">MMKPTKFCLTILAGFVITACNSGGSDDGKSAKARIETLKVETPKVETPKVEIPKVEAPKVETPKVETPKVEAPKVEAPKVEAPKVEAPKVEASKVEAPKVEAPKVEAPKVEAPKVESPKVEAPKVEAPKVEAPKAEMPKVETPKVEAPKVETPKVEAPKVEAPKVEAPKVEAPKVEAPKVEAPKVEAPKVEAPKVETPKVEAPKVEAPKVEESESLKIEDTSVTGGAYISNGVNYIKKELNNADNIHAIIIDGKTLLVSEENSNRLGNFISYGPQSNDSRVSSTLVKDEEGNHIYAYNGHPTKEMPVSGNAVYKGEFFARGPFEFQLNPDSRETMGSSEFNVDFTNKQLLGELKSIGGEVIPSINVNAKLEGNRFMGDVSSELFKENGRIEGQFYGKNAEEIGGIFTDDKTFIGVVGAKKETLEPNK</sequence>
<name>A0A3N4W2U7_9PAST</name>
<dbReference type="Pfam" id="PF01298">
    <property type="entry name" value="TbpB_B_D"/>
    <property type="match status" value="1"/>
</dbReference>
<feature type="region of interest" description="Disordered" evidence="1">
    <location>
        <begin position="112"/>
        <end position="152"/>
    </location>
</feature>
<feature type="region of interest" description="Disordered" evidence="1">
    <location>
        <begin position="60"/>
        <end position="94"/>
    </location>
</feature>
<protein>
    <submittedName>
        <fullName evidence="3">Transferrin binding protein</fullName>
    </submittedName>
</protein>
<dbReference type="NCBIfam" id="NF041636">
    <property type="entry name" value="slam_lipo"/>
    <property type="match status" value="1"/>
</dbReference>
<dbReference type="InterPro" id="IPR001677">
    <property type="entry name" value="TbpB_B_D"/>
</dbReference>
<dbReference type="InterPro" id="IPR054843">
    <property type="entry name" value="Slam_hemophilin_C"/>
</dbReference>
<dbReference type="Proteomes" id="UP000281691">
    <property type="component" value="Unassembled WGS sequence"/>
</dbReference>
<reference evidence="3 4" key="1">
    <citation type="submission" date="2018-11" db="EMBL/GenBank/DDBJ databases">
        <title>Genomic Encyclopedia of Type Strains, Phase IV (KMG-IV): sequencing the most valuable type-strain genomes for metagenomic binning, comparative biology and taxonomic classification.</title>
        <authorList>
            <person name="Goeker M."/>
        </authorList>
    </citation>
    <scope>NUCLEOTIDE SEQUENCE [LARGE SCALE GENOMIC DNA]</scope>
    <source>
        <strain evidence="3 4">DSM 27238</strain>
    </source>
</reference>
<feature type="domain" description="Transferrin-binding protein B C-lobe/N-lobe beta-barrel" evidence="2">
    <location>
        <begin position="305"/>
        <end position="420"/>
    </location>
</feature>
<accession>A0A3N4W2U7</accession>
<proteinExistence type="predicted"/>
<dbReference type="SUPFAM" id="SSF56925">
    <property type="entry name" value="OMPA-like"/>
    <property type="match status" value="1"/>
</dbReference>
<evidence type="ECO:0000256" key="1">
    <source>
        <dbReference type="SAM" id="MobiDB-lite"/>
    </source>
</evidence>
<evidence type="ECO:0000313" key="4">
    <source>
        <dbReference type="Proteomes" id="UP000281691"/>
    </source>
</evidence>
<comment type="caution">
    <text evidence="3">The sequence shown here is derived from an EMBL/GenBank/DDBJ whole genome shotgun (WGS) entry which is preliminary data.</text>
</comment>
<dbReference type="AlphaFoldDB" id="A0A3N4W2U7"/>
<evidence type="ECO:0000259" key="2">
    <source>
        <dbReference type="Pfam" id="PF01298"/>
    </source>
</evidence>
<dbReference type="InterPro" id="IPR011250">
    <property type="entry name" value="OMP/PagP_B-barrel"/>
</dbReference>
<evidence type="ECO:0000313" key="3">
    <source>
        <dbReference type="EMBL" id="RPE83777.1"/>
    </source>
</evidence>
<dbReference type="RefSeq" id="WP_124211149.1">
    <property type="nucleotide sequence ID" value="NZ_CP016615.1"/>
</dbReference>
<keyword evidence="4" id="KW-1185">Reference proteome</keyword>
<dbReference type="PROSITE" id="PS51257">
    <property type="entry name" value="PROKAR_LIPOPROTEIN"/>
    <property type="match status" value="1"/>
</dbReference>
<dbReference type="EMBL" id="RKQP01000002">
    <property type="protein sequence ID" value="RPE83777.1"/>
    <property type="molecule type" value="Genomic_DNA"/>
</dbReference>
<dbReference type="Gene3D" id="2.40.160.90">
    <property type="match status" value="1"/>
</dbReference>
<dbReference type="PANTHER" id="PTHR37492">
    <property type="entry name" value="SI:CH211-171H4.7-RELATED"/>
    <property type="match status" value="1"/>
</dbReference>
<organism evidence="3 4">
    <name type="scientific">Vespertiliibacter pulmonis</name>
    <dbReference type="NCBI Taxonomy" id="1443036"/>
    <lineage>
        <taxon>Bacteria</taxon>
        <taxon>Pseudomonadati</taxon>
        <taxon>Pseudomonadota</taxon>
        <taxon>Gammaproteobacteria</taxon>
        <taxon>Pasteurellales</taxon>
        <taxon>Pasteurellaceae</taxon>
        <taxon>Vespertiliibacter</taxon>
    </lineage>
</organism>
<dbReference type="OrthoDB" id="5689800at2"/>
<gene>
    <name evidence="3" type="ORF">EDC46_0980</name>
</gene>